<proteinExistence type="predicted"/>
<keyword evidence="5" id="KW-0966">Cell projection</keyword>
<dbReference type="GO" id="GO:0016020">
    <property type="term" value="C:membrane"/>
    <property type="evidence" value="ECO:0007669"/>
    <property type="project" value="UniProtKB-UniRule"/>
</dbReference>
<dbReference type="AlphaFoldDB" id="A0A964FG42"/>
<keyword evidence="6" id="KW-1185">Reference proteome</keyword>
<dbReference type="Gene3D" id="3.30.1330.60">
    <property type="entry name" value="OmpA-like domain"/>
    <property type="match status" value="1"/>
</dbReference>
<dbReference type="PROSITE" id="PS51123">
    <property type="entry name" value="OMPA_2"/>
    <property type="match status" value="1"/>
</dbReference>
<dbReference type="InterPro" id="IPR006665">
    <property type="entry name" value="OmpA-like"/>
</dbReference>
<name>A0A964FG42_9CYAN</name>
<feature type="region of interest" description="Disordered" evidence="2">
    <location>
        <begin position="1"/>
        <end position="24"/>
    </location>
</feature>
<keyword evidence="3" id="KW-1133">Transmembrane helix</keyword>
<evidence type="ECO:0000313" key="5">
    <source>
        <dbReference type="EMBL" id="MCC0176174.1"/>
    </source>
</evidence>
<evidence type="ECO:0000259" key="4">
    <source>
        <dbReference type="PROSITE" id="PS51123"/>
    </source>
</evidence>
<keyword evidence="3" id="KW-0812">Transmembrane</keyword>
<protein>
    <submittedName>
        <fullName evidence="5">Flagellar motor protein MotB</fullName>
    </submittedName>
</protein>
<organism evidence="5 6">
    <name type="scientific">Waterburya agarophytonicola KI4</name>
    <dbReference type="NCBI Taxonomy" id="2874699"/>
    <lineage>
        <taxon>Bacteria</taxon>
        <taxon>Bacillati</taxon>
        <taxon>Cyanobacteriota</taxon>
        <taxon>Cyanophyceae</taxon>
        <taxon>Pleurocapsales</taxon>
        <taxon>Hyellaceae</taxon>
        <taxon>Waterburya</taxon>
        <taxon>Waterburya agarophytonicola</taxon>
    </lineage>
</organism>
<gene>
    <name evidence="5" type="ORF">I4641_04185</name>
</gene>
<feature type="transmembrane region" description="Helical" evidence="3">
    <location>
        <begin position="449"/>
        <end position="468"/>
    </location>
</feature>
<dbReference type="RefSeq" id="WP_229639212.1">
    <property type="nucleotide sequence ID" value="NZ_JADWDC010000007.1"/>
</dbReference>
<dbReference type="InterPro" id="IPR036737">
    <property type="entry name" value="OmpA-like_sf"/>
</dbReference>
<sequence length="729" mass="81541">MNSSSDNISSSAQNSDSKSSNINPIDNLLDVLLDSESSESEVSLVQNETDIDRNSSQYPDIEVEIEEQEQDITLKQAVEYEAFLRQTTASETNESEKLQIDQTQAGLIEKYAEILEIETESASTEDLADAVNNLIPLIVELLKYKIDDSQETILEAVSQITEQIIERRFKKEPQKMAAAIAKILPSAITEKIHFSPEEIAKAIAPELALSIKEQIRLDKNAISEALGSEMGKAIKTQIEVEKDAMVDALYPVIGDTISKYMVEVVQEINRKVESTLSPEGFKRKWQARLRGVSEAELILQESVGCRVQAIFLIDKDSGLIIQEIQKQNVGKQGLDSDMLAGMLTAIRSFANDCIVSGSELDSIDYGNWQIHLEVAGYCYLAVILKGEPNKNFIARVRRIFGEIILDYGDEISQFEGDLETVPTPIKPKLEELFEAEDNLKQKSSSSPTALLWLLAFILALILIPWGIVSYRSRVAQNIQQVTAIQLDAAPELSVYRLEPSVKQGKLIVRGRVPSEYLRDRAVAITQKIADRHNLQFNNEIITVNVPVSPSLLTGEIARLTELFNQQPGVAIKTNYQSKSLSIRGFILDKNQQQSILKAFSRIPGIDRTIIDVANQLPTIEERIYFESAANRINVGDNASKIKSIIEFLDRYPELNLKLLAINDGVGSRKINQNLGMQRCSNFKDALIAKGVDSSRLITDCEPYRTFTRQKEGSIQLTRYIELEPFIPAK</sequence>
<keyword evidence="1 3" id="KW-0472">Membrane</keyword>
<keyword evidence="5" id="KW-0969">Cilium</keyword>
<dbReference type="Proteomes" id="UP000729733">
    <property type="component" value="Unassembled WGS sequence"/>
</dbReference>
<keyword evidence="5" id="KW-0282">Flagellum</keyword>
<reference evidence="5" key="1">
    <citation type="journal article" date="2021" name="Antonie Van Leeuwenhoek">
        <title>Draft genome and description of Waterburya agarophytonicola gen. nov. sp. nov. (Pleurocapsales, Cyanobacteria): a seaweed symbiont.</title>
        <authorList>
            <person name="Bonthond G."/>
            <person name="Shalygin S."/>
            <person name="Bayer T."/>
            <person name="Weinberger F."/>
        </authorList>
    </citation>
    <scope>NUCLEOTIDE SEQUENCE</scope>
    <source>
        <strain evidence="5">KI4</strain>
    </source>
</reference>
<feature type="compositionally biased region" description="Low complexity" evidence="2">
    <location>
        <begin position="1"/>
        <end position="21"/>
    </location>
</feature>
<comment type="caution">
    <text evidence="5">The sequence shown here is derived from an EMBL/GenBank/DDBJ whole genome shotgun (WGS) entry which is preliminary data.</text>
</comment>
<accession>A0A964FG42</accession>
<evidence type="ECO:0000256" key="2">
    <source>
        <dbReference type="SAM" id="MobiDB-lite"/>
    </source>
</evidence>
<evidence type="ECO:0000313" key="6">
    <source>
        <dbReference type="Proteomes" id="UP000729733"/>
    </source>
</evidence>
<dbReference type="SUPFAM" id="SSF103088">
    <property type="entry name" value="OmpA-like"/>
    <property type="match status" value="1"/>
</dbReference>
<evidence type="ECO:0000256" key="1">
    <source>
        <dbReference type="PROSITE-ProRule" id="PRU00473"/>
    </source>
</evidence>
<evidence type="ECO:0000256" key="3">
    <source>
        <dbReference type="SAM" id="Phobius"/>
    </source>
</evidence>
<feature type="domain" description="OmpA-like" evidence="4">
    <location>
        <begin position="612"/>
        <end position="728"/>
    </location>
</feature>
<dbReference type="EMBL" id="JADWDC010000007">
    <property type="protein sequence ID" value="MCC0176174.1"/>
    <property type="molecule type" value="Genomic_DNA"/>
</dbReference>